<evidence type="ECO:0000313" key="2">
    <source>
        <dbReference type="Proteomes" id="UP001059596"/>
    </source>
</evidence>
<dbReference type="Proteomes" id="UP001059596">
    <property type="component" value="Unassembled WGS sequence"/>
</dbReference>
<sequence>MAHQRGNRNSNGYWGKQKNVAQTGNIAPRHSTNSIYYYSQRGQELEEVGEYLLCMLTSCI</sequence>
<accession>A0A9P9YE13</accession>
<name>A0A9P9YE13_9MUSC</name>
<organism evidence="1 2">
    <name type="scientific">Drosophila gunungcola</name>
    <name type="common">fruit fly</name>
    <dbReference type="NCBI Taxonomy" id="103775"/>
    <lineage>
        <taxon>Eukaryota</taxon>
        <taxon>Metazoa</taxon>
        <taxon>Ecdysozoa</taxon>
        <taxon>Arthropoda</taxon>
        <taxon>Hexapoda</taxon>
        <taxon>Insecta</taxon>
        <taxon>Pterygota</taxon>
        <taxon>Neoptera</taxon>
        <taxon>Endopterygota</taxon>
        <taxon>Diptera</taxon>
        <taxon>Brachycera</taxon>
        <taxon>Muscomorpha</taxon>
        <taxon>Ephydroidea</taxon>
        <taxon>Drosophilidae</taxon>
        <taxon>Drosophila</taxon>
        <taxon>Sophophora</taxon>
    </lineage>
</organism>
<evidence type="ECO:0000313" key="1">
    <source>
        <dbReference type="EMBL" id="KAI8035185.1"/>
    </source>
</evidence>
<keyword evidence="2" id="KW-1185">Reference proteome</keyword>
<comment type="caution">
    <text evidence="1">The sequence shown here is derived from an EMBL/GenBank/DDBJ whole genome shotgun (WGS) entry which is preliminary data.</text>
</comment>
<dbReference type="AlphaFoldDB" id="A0A9P9YE13"/>
<protein>
    <submittedName>
        <fullName evidence="1">Uncharacterized protein</fullName>
    </submittedName>
</protein>
<proteinExistence type="predicted"/>
<dbReference type="EMBL" id="JAMKOV010000044">
    <property type="protein sequence ID" value="KAI8035185.1"/>
    <property type="molecule type" value="Genomic_DNA"/>
</dbReference>
<gene>
    <name evidence="1" type="ORF">M5D96_011996</name>
</gene>
<reference evidence="1" key="1">
    <citation type="journal article" date="2023" name="Genome Biol. Evol.">
        <title>Long-read-based Genome Assembly of Drosophila gunungcola Reveals Fewer Chemosensory Genes in Flower-breeding Species.</title>
        <authorList>
            <person name="Negi A."/>
            <person name="Liao B.Y."/>
            <person name="Yeh S.D."/>
        </authorList>
    </citation>
    <scope>NUCLEOTIDE SEQUENCE</scope>
    <source>
        <strain evidence="1">Sukarami</strain>
    </source>
</reference>